<proteinExistence type="predicted"/>
<protein>
    <submittedName>
        <fullName evidence="1">Uncharacterized protein</fullName>
    </submittedName>
</protein>
<sequence>MTSLSDVPNKLKFSVESILRKDKQDHKESVKPEARAQEPPCAGCVAALYRCCRDEPPVLQLPLSLAYTHLHPALRPTTVYRLPLTSSPPQPPVPRCDVTSTGKRKRSWSRAVFSNLQRKGLERRFQIQKYITKPDRRQLAATLGLTDAQVKVWFQNRRMKWRHTKEGRAGAPGRDPDSTLEDNEEVDVDTLSD</sequence>
<dbReference type="EMBL" id="CM046107">
    <property type="protein sequence ID" value="KAI8432177.1"/>
    <property type="molecule type" value="Genomic_DNA"/>
</dbReference>
<reference evidence="1 2" key="1">
    <citation type="journal article" date="2022" name="Genome Biol. Evol.">
        <title>The Spruce Budworm Genome: Reconstructing the Evolutionary History of Antifreeze Proteins.</title>
        <authorList>
            <person name="Beliveau C."/>
            <person name="Gagne P."/>
            <person name="Picq S."/>
            <person name="Vernygora O."/>
            <person name="Keeling C.I."/>
            <person name="Pinkney K."/>
            <person name="Doucet D."/>
            <person name="Wen F."/>
            <person name="Johnston J.S."/>
            <person name="Maaroufi H."/>
            <person name="Boyle B."/>
            <person name="Laroche J."/>
            <person name="Dewar K."/>
            <person name="Juretic N."/>
            <person name="Blackburn G."/>
            <person name="Nisole A."/>
            <person name="Brunet B."/>
            <person name="Brandao M."/>
            <person name="Lumley L."/>
            <person name="Duan J."/>
            <person name="Quan G."/>
            <person name="Lucarotti C.J."/>
            <person name="Roe A.D."/>
            <person name="Sperling F.A.H."/>
            <person name="Levesque R.C."/>
            <person name="Cusson M."/>
        </authorList>
    </citation>
    <scope>NUCLEOTIDE SEQUENCE [LARGE SCALE GENOMIC DNA]</scope>
    <source>
        <strain evidence="1">Glfc:IPQL:Cfum</strain>
    </source>
</reference>
<accession>A0ACC0K6X3</accession>
<dbReference type="Proteomes" id="UP001064048">
    <property type="component" value="Chromosome 7"/>
</dbReference>
<keyword evidence="2" id="KW-1185">Reference proteome</keyword>
<evidence type="ECO:0000313" key="2">
    <source>
        <dbReference type="Proteomes" id="UP001064048"/>
    </source>
</evidence>
<name>A0ACC0K6X3_CHOFU</name>
<organism evidence="1 2">
    <name type="scientific">Choristoneura fumiferana</name>
    <name type="common">Spruce budworm moth</name>
    <name type="synonym">Archips fumiferana</name>
    <dbReference type="NCBI Taxonomy" id="7141"/>
    <lineage>
        <taxon>Eukaryota</taxon>
        <taxon>Metazoa</taxon>
        <taxon>Ecdysozoa</taxon>
        <taxon>Arthropoda</taxon>
        <taxon>Hexapoda</taxon>
        <taxon>Insecta</taxon>
        <taxon>Pterygota</taxon>
        <taxon>Neoptera</taxon>
        <taxon>Endopterygota</taxon>
        <taxon>Lepidoptera</taxon>
        <taxon>Glossata</taxon>
        <taxon>Ditrysia</taxon>
        <taxon>Tortricoidea</taxon>
        <taxon>Tortricidae</taxon>
        <taxon>Tortricinae</taxon>
        <taxon>Choristoneura</taxon>
    </lineage>
</organism>
<gene>
    <name evidence="1" type="ORF">MSG28_004640</name>
</gene>
<comment type="caution">
    <text evidence="1">The sequence shown here is derived from an EMBL/GenBank/DDBJ whole genome shotgun (WGS) entry which is preliminary data.</text>
</comment>
<evidence type="ECO:0000313" key="1">
    <source>
        <dbReference type="EMBL" id="KAI8432177.1"/>
    </source>
</evidence>